<gene>
    <name evidence="1" type="ORF">V6N12_018912</name>
</gene>
<dbReference type="Proteomes" id="UP001472677">
    <property type="component" value="Unassembled WGS sequence"/>
</dbReference>
<keyword evidence="2" id="KW-1185">Reference proteome</keyword>
<evidence type="ECO:0000313" key="2">
    <source>
        <dbReference type="Proteomes" id="UP001472677"/>
    </source>
</evidence>
<sequence length="93" mass="9824">MQEALTFQSRSHFIPSSAEVYSFTGCNVASCRSSWTVQSRSPVISSSTALVVAVAAPLAHFSAAMLAHAEAQQPSQRMQKHSSPVNACRGTAA</sequence>
<reference evidence="1 2" key="1">
    <citation type="journal article" date="2024" name="G3 (Bethesda)">
        <title>Genome assembly of Hibiscus sabdariffa L. provides insights into metabolisms of medicinal natural products.</title>
        <authorList>
            <person name="Kim T."/>
        </authorList>
    </citation>
    <scope>NUCLEOTIDE SEQUENCE [LARGE SCALE GENOMIC DNA]</scope>
    <source>
        <strain evidence="1">TK-2024</strain>
        <tissue evidence="1">Old leaves</tissue>
    </source>
</reference>
<proteinExistence type="predicted"/>
<accession>A0ABR2A5Y6</accession>
<evidence type="ECO:0000313" key="1">
    <source>
        <dbReference type="EMBL" id="KAK8488422.1"/>
    </source>
</evidence>
<dbReference type="EMBL" id="JBBPBM010001008">
    <property type="protein sequence ID" value="KAK8488422.1"/>
    <property type="molecule type" value="Genomic_DNA"/>
</dbReference>
<comment type="caution">
    <text evidence="1">The sequence shown here is derived from an EMBL/GenBank/DDBJ whole genome shotgun (WGS) entry which is preliminary data.</text>
</comment>
<name>A0ABR2A5Y6_9ROSI</name>
<organism evidence="1 2">
    <name type="scientific">Hibiscus sabdariffa</name>
    <name type="common">roselle</name>
    <dbReference type="NCBI Taxonomy" id="183260"/>
    <lineage>
        <taxon>Eukaryota</taxon>
        <taxon>Viridiplantae</taxon>
        <taxon>Streptophyta</taxon>
        <taxon>Embryophyta</taxon>
        <taxon>Tracheophyta</taxon>
        <taxon>Spermatophyta</taxon>
        <taxon>Magnoliopsida</taxon>
        <taxon>eudicotyledons</taxon>
        <taxon>Gunneridae</taxon>
        <taxon>Pentapetalae</taxon>
        <taxon>rosids</taxon>
        <taxon>malvids</taxon>
        <taxon>Malvales</taxon>
        <taxon>Malvaceae</taxon>
        <taxon>Malvoideae</taxon>
        <taxon>Hibiscus</taxon>
    </lineage>
</organism>
<protein>
    <submittedName>
        <fullName evidence="1">Uncharacterized protein</fullName>
    </submittedName>
</protein>